<feature type="chain" id="PRO_5002946445" evidence="1">
    <location>
        <begin position="19"/>
        <end position="209"/>
    </location>
</feature>
<feature type="signal peptide" evidence="1">
    <location>
        <begin position="1"/>
        <end position="18"/>
    </location>
</feature>
<dbReference type="AlphaFoldDB" id="C4Y9K1"/>
<evidence type="ECO:0000313" key="3">
    <source>
        <dbReference type="Proteomes" id="UP000007703"/>
    </source>
</evidence>
<evidence type="ECO:0000313" key="2">
    <source>
        <dbReference type="EMBL" id="EEQ40763.1"/>
    </source>
</evidence>
<protein>
    <submittedName>
        <fullName evidence="2">Uncharacterized protein</fullName>
    </submittedName>
</protein>
<dbReference type="KEGG" id="clu:CLUG_04891"/>
<proteinExistence type="predicted"/>
<gene>
    <name evidence="2" type="ORF">CLUG_04891</name>
</gene>
<name>C4Y9K1_CLAL4</name>
<dbReference type="VEuPathDB" id="FungiDB:CLUG_04891"/>
<keyword evidence="1" id="KW-0732">Signal</keyword>
<dbReference type="Proteomes" id="UP000007703">
    <property type="component" value="Unassembled WGS sequence"/>
</dbReference>
<dbReference type="InParanoid" id="C4Y9K1"/>
<sequence length="209" mass="23850">MLSTFTSRIIIFVCLVLGSPLAIKPSSKGRLTLGDIGDFDRQLLEQCHEKCKNGIDIYLTKGREASMAKIILTVKSDENGILPDETFSYQECMTPCLGLEHDKELEIPKIHILSDFFHVFNHGYDPSDPVLLAINSTITRDIGDDELSEGEYPGEGWHDGHGWCFESTCYSPWKYWLWGKISNWKMMPLQAKEYIHNRAKARLSAQYET</sequence>
<dbReference type="HOGENOM" id="CLU_1315278_0_0_1"/>
<evidence type="ECO:0000256" key="1">
    <source>
        <dbReference type="SAM" id="SignalP"/>
    </source>
</evidence>
<reference evidence="2 3" key="1">
    <citation type="journal article" date="2009" name="Nature">
        <title>Evolution of pathogenicity and sexual reproduction in eight Candida genomes.</title>
        <authorList>
            <person name="Butler G."/>
            <person name="Rasmussen M.D."/>
            <person name="Lin M.F."/>
            <person name="Santos M.A."/>
            <person name="Sakthikumar S."/>
            <person name="Munro C.A."/>
            <person name="Rheinbay E."/>
            <person name="Grabherr M."/>
            <person name="Forche A."/>
            <person name="Reedy J.L."/>
            <person name="Agrafioti I."/>
            <person name="Arnaud M.B."/>
            <person name="Bates S."/>
            <person name="Brown A.J."/>
            <person name="Brunke S."/>
            <person name="Costanzo M.C."/>
            <person name="Fitzpatrick D.A."/>
            <person name="de Groot P.W."/>
            <person name="Harris D."/>
            <person name="Hoyer L.L."/>
            <person name="Hube B."/>
            <person name="Klis F.M."/>
            <person name="Kodira C."/>
            <person name="Lennard N."/>
            <person name="Logue M.E."/>
            <person name="Martin R."/>
            <person name="Neiman A.M."/>
            <person name="Nikolaou E."/>
            <person name="Quail M.A."/>
            <person name="Quinn J."/>
            <person name="Santos M.C."/>
            <person name="Schmitzberger F.F."/>
            <person name="Sherlock G."/>
            <person name="Shah P."/>
            <person name="Silverstein K.A."/>
            <person name="Skrzypek M.S."/>
            <person name="Soll D."/>
            <person name="Staggs R."/>
            <person name="Stansfield I."/>
            <person name="Stumpf M.P."/>
            <person name="Sudbery P.E."/>
            <person name="Srikantha T."/>
            <person name="Zeng Q."/>
            <person name="Berman J."/>
            <person name="Berriman M."/>
            <person name="Heitman J."/>
            <person name="Gow N.A."/>
            <person name="Lorenz M.C."/>
            <person name="Birren B.W."/>
            <person name="Kellis M."/>
            <person name="Cuomo C.A."/>
        </authorList>
    </citation>
    <scope>NUCLEOTIDE SEQUENCE [LARGE SCALE GENOMIC DNA]</scope>
    <source>
        <strain evidence="2 3">ATCC 42720</strain>
    </source>
</reference>
<accession>C4Y9K1</accession>
<organism evidence="2 3">
    <name type="scientific">Clavispora lusitaniae (strain ATCC 42720)</name>
    <name type="common">Yeast</name>
    <name type="synonym">Candida lusitaniae</name>
    <dbReference type="NCBI Taxonomy" id="306902"/>
    <lineage>
        <taxon>Eukaryota</taxon>
        <taxon>Fungi</taxon>
        <taxon>Dikarya</taxon>
        <taxon>Ascomycota</taxon>
        <taxon>Saccharomycotina</taxon>
        <taxon>Pichiomycetes</taxon>
        <taxon>Metschnikowiaceae</taxon>
        <taxon>Clavispora</taxon>
    </lineage>
</organism>
<dbReference type="EMBL" id="CH408081">
    <property type="protein sequence ID" value="EEQ40763.1"/>
    <property type="molecule type" value="Genomic_DNA"/>
</dbReference>